<accession>A0A379G8W5</accession>
<evidence type="ECO:0000313" key="1">
    <source>
        <dbReference type="EMBL" id="SUC37480.1"/>
    </source>
</evidence>
<dbReference type="RefSeq" id="WP_115083925.1">
    <property type="nucleotide sequence ID" value="NZ_UGTP01000002.1"/>
</dbReference>
<dbReference type="OrthoDB" id="9859845at2"/>
<proteinExistence type="predicted"/>
<reference evidence="1 2" key="1">
    <citation type="submission" date="2018-06" db="EMBL/GenBank/DDBJ databases">
        <authorList>
            <consortium name="Pathogen Informatics"/>
            <person name="Doyle S."/>
        </authorList>
    </citation>
    <scope>NUCLEOTIDE SEQUENCE [LARGE SCALE GENOMIC DNA]</scope>
    <source>
        <strain evidence="1 2">NCTC13043</strain>
    </source>
</reference>
<dbReference type="AlphaFoldDB" id="A0A379G8W5"/>
<name>A0A379G8W5_9BACT</name>
<organism evidence="1 2">
    <name type="scientific">Prevotella pallens</name>
    <dbReference type="NCBI Taxonomy" id="60133"/>
    <lineage>
        <taxon>Bacteria</taxon>
        <taxon>Pseudomonadati</taxon>
        <taxon>Bacteroidota</taxon>
        <taxon>Bacteroidia</taxon>
        <taxon>Bacteroidales</taxon>
        <taxon>Prevotellaceae</taxon>
        <taxon>Prevotella</taxon>
    </lineage>
</organism>
<dbReference type="Proteomes" id="UP000254235">
    <property type="component" value="Unassembled WGS sequence"/>
</dbReference>
<sequence>MDKKYRYYKGERTNPFEEVNDKQGAWCMRYNEIAAMFWYVEYYWANGADKYSKLEERNPAYFFEKYKEPQKEFANIIDAIIEFSTHSFAHKLIKNGCKQWIEYLYKHGIEERFYKPQFEVTEDYPTYFRWYKGEATNPWSYLKSDKEVNAGFWWDFEFMYLKQHFGNMPSIEVFTQHLKGYLCNIEANSLHFIEPQQIVLEETSYMAEYPK</sequence>
<gene>
    <name evidence="1" type="ORF">NCTC13043_01969</name>
</gene>
<dbReference type="GeneID" id="78571613"/>
<dbReference type="EMBL" id="UGTP01000002">
    <property type="protein sequence ID" value="SUC37480.1"/>
    <property type="molecule type" value="Genomic_DNA"/>
</dbReference>
<evidence type="ECO:0000313" key="2">
    <source>
        <dbReference type="Proteomes" id="UP000254235"/>
    </source>
</evidence>
<protein>
    <submittedName>
        <fullName evidence="1">Uncharacterized protein</fullName>
    </submittedName>
</protein>